<protein>
    <submittedName>
        <fullName evidence="4">GNAT family N-acetyltransferase</fullName>
    </submittedName>
</protein>
<sequence length="137" mass="15985">MQLDVIDQPADELGEFFKRKIVEFNQQHWEVKERLPLAVTVRNEAGEIVAGASARTFGNWLLLDYLWVSPTLRGQDWGSRVLQALEGRACERGCRFVLLDTLGFQARPFYERHGYRVEWEQPAYPRDGCKYFMSKTL</sequence>
<dbReference type="Gene3D" id="3.40.630.30">
    <property type="match status" value="1"/>
</dbReference>
<dbReference type="InterPro" id="IPR000182">
    <property type="entry name" value="GNAT_dom"/>
</dbReference>
<dbReference type="PROSITE" id="PS51186">
    <property type="entry name" value="GNAT"/>
    <property type="match status" value="1"/>
</dbReference>
<feature type="domain" description="N-acetyltransferase" evidence="3">
    <location>
        <begin position="1"/>
        <end position="137"/>
    </location>
</feature>
<keyword evidence="2" id="KW-0012">Acyltransferase</keyword>
<evidence type="ECO:0000313" key="5">
    <source>
        <dbReference type="Proteomes" id="UP001168540"/>
    </source>
</evidence>
<keyword evidence="5" id="KW-1185">Reference proteome</keyword>
<organism evidence="4 5">
    <name type="scientific">Crenobacter oryzisoli</name>
    <dbReference type="NCBI Taxonomy" id="3056844"/>
    <lineage>
        <taxon>Bacteria</taxon>
        <taxon>Pseudomonadati</taxon>
        <taxon>Pseudomonadota</taxon>
        <taxon>Betaproteobacteria</taxon>
        <taxon>Neisseriales</taxon>
        <taxon>Neisseriaceae</taxon>
        <taxon>Crenobacter</taxon>
    </lineage>
</organism>
<dbReference type="CDD" id="cd04301">
    <property type="entry name" value="NAT_SF"/>
    <property type="match status" value="1"/>
</dbReference>
<dbReference type="PANTHER" id="PTHR43877">
    <property type="entry name" value="AMINOALKYLPHOSPHONATE N-ACETYLTRANSFERASE-RELATED-RELATED"/>
    <property type="match status" value="1"/>
</dbReference>
<dbReference type="InterPro" id="IPR016181">
    <property type="entry name" value="Acyl_CoA_acyltransferase"/>
</dbReference>
<accession>A0ABT7XQJ4</accession>
<dbReference type="RefSeq" id="WP_289830695.1">
    <property type="nucleotide sequence ID" value="NZ_JAUEDK010000025.1"/>
</dbReference>
<gene>
    <name evidence="4" type="ORF">QU481_14255</name>
</gene>
<dbReference type="EMBL" id="JAUEDK010000025">
    <property type="protein sequence ID" value="MDN0076050.1"/>
    <property type="molecule type" value="Genomic_DNA"/>
</dbReference>
<evidence type="ECO:0000259" key="3">
    <source>
        <dbReference type="PROSITE" id="PS51186"/>
    </source>
</evidence>
<dbReference type="InterPro" id="IPR050832">
    <property type="entry name" value="Bact_Acetyltransf"/>
</dbReference>
<proteinExistence type="predicted"/>
<evidence type="ECO:0000313" key="4">
    <source>
        <dbReference type="EMBL" id="MDN0076050.1"/>
    </source>
</evidence>
<evidence type="ECO:0000256" key="1">
    <source>
        <dbReference type="ARBA" id="ARBA00022679"/>
    </source>
</evidence>
<dbReference type="Pfam" id="PF00583">
    <property type="entry name" value="Acetyltransf_1"/>
    <property type="match status" value="1"/>
</dbReference>
<dbReference type="SUPFAM" id="SSF55729">
    <property type="entry name" value="Acyl-CoA N-acyltransferases (Nat)"/>
    <property type="match status" value="1"/>
</dbReference>
<reference evidence="4" key="1">
    <citation type="submission" date="2023-06" db="EMBL/GenBank/DDBJ databases">
        <authorList>
            <person name="Zhang S."/>
        </authorList>
    </citation>
    <scope>NUCLEOTIDE SEQUENCE</scope>
    <source>
        <strain evidence="4">SG2303</strain>
    </source>
</reference>
<dbReference type="Proteomes" id="UP001168540">
    <property type="component" value="Unassembled WGS sequence"/>
</dbReference>
<evidence type="ECO:0000256" key="2">
    <source>
        <dbReference type="ARBA" id="ARBA00023315"/>
    </source>
</evidence>
<keyword evidence="1" id="KW-0808">Transferase</keyword>
<dbReference type="PANTHER" id="PTHR43877:SF2">
    <property type="entry name" value="AMINOALKYLPHOSPHONATE N-ACETYLTRANSFERASE-RELATED"/>
    <property type="match status" value="1"/>
</dbReference>
<comment type="caution">
    <text evidence="4">The sequence shown here is derived from an EMBL/GenBank/DDBJ whole genome shotgun (WGS) entry which is preliminary data.</text>
</comment>
<name>A0ABT7XQJ4_9NEIS</name>